<dbReference type="Proteomes" id="UP001648503">
    <property type="component" value="Unassembled WGS sequence"/>
</dbReference>
<dbReference type="InterPro" id="IPR050618">
    <property type="entry name" value="Ubq-SigPath_Reg"/>
</dbReference>
<reference evidence="3 4" key="1">
    <citation type="submission" date="2021-02" db="EMBL/GenBank/DDBJ databases">
        <title>Variation within the Batrachochytrium salamandrivorans European outbreak.</title>
        <authorList>
            <person name="Kelly M."/>
            <person name="Pasmans F."/>
            <person name="Shea T.P."/>
            <person name="Munoz J.F."/>
            <person name="Carranza S."/>
            <person name="Cuomo C.A."/>
            <person name="Martel A."/>
        </authorList>
    </citation>
    <scope>NUCLEOTIDE SEQUENCE [LARGE SCALE GENOMIC DNA]</scope>
    <source>
        <strain evidence="3 4">AMFP18/2</strain>
    </source>
</reference>
<dbReference type="InterPro" id="IPR024964">
    <property type="entry name" value="CTLH/CRA"/>
</dbReference>
<dbReference type="InterPro" id="IPR006595">
    <property type="entry name" value="CTLH_C"/>
</dbReference>
<dbReference type="PROSITE" id="PS50896">
    <property type="entry name" value="LISH"/>
    <property type="match status" value="1"/>
</dbReference>
<comment type="caution">
    <text evidence="3">The sequence shown here is derived from an EMBL/GenBank/DDBJ whole genome shotgun (WGS) entry which is preliminary data.</text>
</comment>
<evidence type="ECO:0000313" key="3">
    <source>
        <dbReference type="EMBL" id="KAH6599810.1"/>
    </source>
</evidence>
<organism evidence="3 4">
    <name type="scientific">Batrachochytrium salamandrivorans</name>
    <dbReference type="NCBI Taxonomy" id="1357716"/>
    <lineage>
        <taxon>Eukaryota</taxon>
        <taxon>Fungi</taxon>
        <taxon>Fungi incertae sedis</taxon>
        <taxon>Chytridiomycota</taxon>
        <taxon>Chytridiomycota incertae sedis</taxon>
        <taxon>Chytridiomycetes</taxon>
        <taxon>Rhizophydiales</taxon>
        <taxon>Rhizophydiales incertae sedis</taxon>
        <taxon>Batrachochytrium</taxon>
    </lineage>
</organism>
<evidence type="ECO:0000259" key="2">
    <source>
        <dbReference type="PROSITE" id="PS50897"/>
    </source>
</evidence>
<feature type="compositionally biased region" description="Polar residues" evidence="1">
    <location>
        <begin position="118"/>
        <end position="129"/>
    </location>
</feature>
<name>A0ABQ8FKE3_9FUNG</name>
<protein>
    <recommendedName>
        <fullName evidence="2">CTLH domain-containing protein</fullName>
    </recommendedName>
</protein>
<feature type="domain" description="CTLH" evidence="2">
    <location>
        <begin position="161"/>
        <end position="222"/>
    </location>
</feature>
<sequence length="343" mass="37388">MAASAAANDEAAAVVYDALPLPEHEVIHRLVYDYLIHNCYSSTAHSFGMACSLSEDLPLSAESKSEVVDNNSITTGTTTGIAGRQQETETTDTPSCYIEPHSPVSRPGVDHDGDMDMTESSSPRANQASAKPYAAHSSAAMMDSDSFKKSVGPLFQGPLKTLETRRCLHRLILSGQLAEAIALCNSAFPGMLNDQVPEATDVLFALQCQQFIECVRRSAPEALCFAQQELGKFAFKSTKYSETLRDIVALIAYTNPETSPLSTYMSQSRNEHVAMSLNSYILSYHGSPSRTALERLAAHATVLREQLHADLGKDKKSTNSSAVKSRSDAFSYPRWQFSSFVPQ</sequence>
<dbReference type="EMBL" id="JAFCIX010000059">
    <property type="protein sequence ID" value="KAH6599810.1"/>
    <property type="molecule type" value="Genomic_DNA"/>
</dbReference>
<dbReference type="SMART" id="SM00667">
    <property type="entry name" value="LisH"/>
    <property type="match status" value="1"/>
</dbReference>
<dbReference type="PROSITE" id="PS50897">
    <property type="entry name" value="CTLH"/>
    <property type="match status" value="1"/>
</dbReference>
<keyword evidence="4" id="KW-1185">Reference proteome</keyword>
<evidence type="ECO:0000313" key="4">
    <source>
        <dbReference type="Proteomes" id="UP001648503"/>
    </source>
</evidence>
<evidence type="ECO:0000256" key="1">
    <source>
        <dbReference type="SAM" id="MobiDB-lite"/>
    </source>
</evidence>
<accession>A0ABQ8FKE3</accession>
<proteinExistence type="predicted"/>
<dbReference type="SMART" id="SM00668">
    <property type="entry name" value="CTLH"/>
    <property type="match status" value="1"/>
</dbReference>
<dbReference type="Pfam" id="PF10607">
    <property type="entry name" value="CTLH"/>
    <property type="match status" value="1"/>
</dbReference>
<gene>
    <name evidence="3" type="ORF">BASA50_002741</name>
</gene>
<dbReference type="InterPro" id="IPR006594">
    <property type="entry name" value="LisH"/>
</dbReference>
<dbReference type="PANTHER" id="PTHR12864">
    <property type="entry name" value="RAN BINDING PROTEIN 9-RELATED"/>
    <property type="match status" value="1"/>
</dbReference>
<dbReference type="InterPro" id="IPR013144">
    <property type="entry name" value="CRA_dom"/>
</dbReference>
<dbReference type="SMART" id="SM00757">
    <property type="entry name" value="CRA"/>
    <property type="match status" value="1"/>
</dbReference>
<feature type="region of interest" description="Disordered" evidence="1">
    <location>
        <begin position="71"/>
        <end position="135"/>
    </location>
</feature>